<dbReference type="Gene3D" id="1.10.260.40">
    <property type="entry name" value="lambda repressor-like DNA-binding domains"/>
    <property type="match status" value="1"/>
</dbReference>
<evidence type="ECO:0000313" key="3">
    <source>
        <dbReference type="EMBL" id="MBE5039792.1"/>
    </source>
</evidence>
<comment type="caution">
    <text evidence="3">The sequence shown here is derived from an EMBL/GenBank/DDBJ whole genome shotgun (WGS) entry which is preliminary data.</text>
</comment>
<evidence type="ECO:0000313" key="4">
    <source>
        <dbReference type="Proteomes" id="UP000806542"/>
    </source>
</evidence>
<feature type="domain" description="HTH cro/C1-type" evidence="2">
    <location>
        <begin position="7"/>
        <end position="61"/>
    </location>
</feature>
<accession>A0A9D5R8B6</accession>
<dbReference type="CDD" id="cd00093">
    <property type="entry name" value="HTH_XRE"/>
    <property type="match status" value="1"/>
</dbReference>
<dbReference type="Proteomes" id="UP000806542">
    <property type="component" value="Unassembled WGS sequence"/>
</dbReference>
<dbReference type="RefSeq" id="WP_226392356.1">
    <property type="nucleotide sequence ID" value="NZ_JADCKB010000008.1"/>
</dbReference>
<evidence type="ECO:0000256" key="1">
    <source>
        <dbReference type="ARBA" id="ARBA00023125"/>
    </source>
</evidence>
<dbReference type="PROSITE" id="PS50943">
    <property type="entry name" value="HTH_CROC1"/>
    <property type="match status" value="1"/>
</dbReference>
<dbReference type="AlphaFoldDB" id="A0A9D5R8B6"/>
<dbReference type="InterPro" id="IPR001387">
    <property type="entry name" value="Cro/C1-type_HTH"/>
</dbReference>
<dbReference type="PANTHER" id="PTHR46558:SF13">
    <property type="entry name" value="HTH-TYPE TRANSCRIPTIONAL REGULATOR IMMR"/>
    <property type="match status" value="1"/>
</dbReference>
<dbReference type="EMBL" id="JADCKB010000008">
    <property type="protein sequence ID" value="MBE5039792.1"/>
    <property type="molecule type" value="Genomic_DNA"/>
</dbReference>
<dbReference type="InterPro" id="IPR010982">
    <property type="entry name" value="Lambda_DNA-bd_dom_sf"/>
</dbReference>
<organism evidence="3 4">
    <name type="scientific">Ructibacterium gallinarum</name>
    <dbReference type="NCBI Taxonomy" id="2779355"/>
    <lineage>
        <taxon>Bacteria</taxon>
        <taxon>Bacillati</taxon>
        <taxon>Bacillota</taxon>
        <taxon>Clostridia</taxon>
        <taxon>Eubacteriales</taxon>
        <taxon>Oscillospiraceae</taxon>
        <taxon>Ructibacterium</taxon>
    </lineage>
</organism>
<dbReference type="SMART" id="SM00530">
    <property type="entry name" value="HTH_XRE"/>
    <property type="match status" value="1"/>
</dbReference>
<proteinExistence type="predicted"/>
<evidence type="ECO:0000259" key="2">
    <source>
        <dbReference type="PROSITE" id="PS50943"/>
    </source>
</evidence>
<keyword evidence="4" id="KW-1185">Reference proteome</keyword>
<dbReference type="PANTHER" id="PTHR46558">
    <property type="entry name" value="TRACRIPTIONAL REGULATORY PROTEIN-RELATED-RELATED"/>
    <property type="match status" value="1"/>
</dbReference>
<dbReference type="Pfam" id="PF01381">
    <property type="entry name" value="HTH_3"/>
    <property type="match status" value="1"/>
</dbReference>
<dbReference type="SUPFAM" id="SSF47413">
    <property type="entry name" value="lambda repressor-like DNA-binding domains"/>
    <property type="match status" value="1"/>
</dbReference>
<keyword evidence="1" id="KW-0238">DNA-binding</keyword>
<reference evidence="3" key="1">
    <citation type="submission" date="2020-10" db="EMBL/GenBank/DDBJ databases">
        <title>ChiBAC.</title>
        <authorList>
            <person name="Zenner C."/>
            <person name="Hitch T.C.A."/>
            <person name="Clavel T."/>
        </authorList>
    </citation>
    <scope>NUCLEOTIDE SEQUENCE</scope>
    <source>
        <strain evidence="3">DSM 107454</strain>
    </source>
</reference>
<dbReference type="GO" id="GO:0003677">
    <property type="term" value="F:DNA binding"/>
    <property type="evidence" value="ECO:0007669"/>
    <property type="project" value="UniProtKB-KW"/>
</dbReference>
<protein>
    <submittedName>
        <fullName evidence="3">Helix-turn-helix transcriptional regulator</fullName>
    </submittedName>
</protein>
<sequence>MDFATRLYELRENANLKQTELAEKVALKSSAISKYEKGLTQPSIDTLIKFAELFHVSTDYLLGISSIPNPYTTENFTPKEADIILRFRRLSKENQIRIDERINALLDNQK</sequence>
<gene>
    <name evidence="3" type="ORF">INF28_04860</name>
</gene>
<name>A0A9D5R8B6_9FIRM</name>